<gene>
    <name evidence="1" type="ORF">JL193_13325</name>
</gene>
<evidence type="ECO:0000313" key="1">
    <source>
        <dbReference type="EMBL" id="QTD37090.1"/>
    </source>
</evidence>
<dbReference type="Proteomes" id="UP000663935">
    <property type="component" value="Chromosome"/>
</dbReference>
<dbReference type="EMBL" id="CP071795">
    <property type="protein sequence ID" value="QTD37090.1"/>
    <property type="molecule type" value="Genomic_DNA"/>
</dbReference>
<sequence>MNKEVERTKGTIRFAFKVSKKKLEENKNLQSIIFLFFSYGKNRFKYSTGYKACFNDWDFKKQRIKNKVGIEDKE</sequence>
<keyword evidence="2" id="KW-1185">Reference proteome</keyword>
<organism evidence="1 2">
    <name type="scientific">Polaribacter batillariae</name>
    <dbReference type="NCBI Taxonomy" id="2808900"/>
    <lineage>
        <taxon>Bacteria</taxon>
        <taxon>Pseudomonadati</taxon>
        <taxon>Bacteroidota</taxon>
        <taxon>Flavobacteriia</taxon>
        <taxon>Flavobacteriales</taxon>
        <taxon>Flavobacteriaceae</taxon>
    </lineage>
</organism>
<reference evidence="1 2" key="1">
    <citation type="submission" date="2021-03" db="EMBL/GenBank/DDBJ databases">
        <title>Complete genome of Polaribacter_sp.G4M1.</title>
        <authorList>
            <person name="Jeong S.W."/>
            <person name="Bae J.W."/>
        </authorList>
    </citation>
    <scope>NUCLEOTIDE SEQUENCE [LARGE SCALE GENOMIC DNA]</scope>
    <source>
        <strain evidence="1 2">G4M1</strain>
    </source>
</reference>
<evidence type="ECO:0000313" key="2">
    <source>
        <dbReference type="Proteomes" id="UP000663935"/>
    </source>
</evidence>
<accession>A0ABX7SS65</accession>
<proteinExistence type="predicted"/>
<evidence type="ECO:0008006" key="3">
    <source>
        <dbReference type="Google" id="ProtNLM"/>
    </source>
</evidence>
<name>A0ABX7SS65_9FLAO</name>
<dbReference type="RefSeq" id="WP_207971265.1">
    <property type="nucleotide sequence ID" value="NZ_CP071795.1"/>
</dbReference>
<protein>
    <recommendedName>
        <fullName evidence="3">Arm DNA-binding domain-containing protein</fullName>
    </recommendedName>
</protein>